<dbReference type="Pfam" id="PF01546">
    <property type="entry name" value="Peptidase_M20"/>
    <property type="match status" value="1"/>
</dbReference>
<dbReference type="InterPro" id="IPR011650">
    <property type="entry name" value="Peptidase_M20_dimer"/>
</dbReference>
<evidence type="ECO:0000256" key="2">
    <source>
        <dbReference type="ARBA" id="ARBA00022723"/>
    </source>
</evidence>
<dbReference type="STRING" id="29539.SAMN02745716_1933"/>
<protein>
    <submittedName>
        <fullName evidence="5">Acetylornithine deacetylase/Succinyl-diaminopimelate desuccinylase</fullName>
    </submittedName>
</protein>
<dbReference type="Proteomes" id="UP000222056">
    <property type="component" value="Unassembled WGS sequence"/>
</dbReference>
<proteinExistence type="predicted"/>
<keyword evidence="6" id="KW-1185">Reference proteome</keyword>
<reference evidence="6" key="1">
    <citation type="submission" date="2016-10" db="EMBL/GenBank/DDBJ databases">
        <authorList>
            <person name="Varghese N."/>
            <person name="Submissions S."/>
        </authorList>
    </citation>
    <scope>NUCLEOTIDE SEQUENCE [LARGE SCALE GENOMIC DNA]</scope>
    <source>
        <strain evidence="6">ATCC 35263</strain>
    </source>
</reference>
<accession>A0A1H6FX74</accession>
<evidence type="ECO:0000313" key="6">
    <source>
        <dbReference type="Proteomes" id="UP000222056"/>
    </source>
</evidence>
<dbReference type="GO" id="GO:0008233">
    <property type="term" value="F:peptidase activity"/>
    <property type="evidence" value="ECO:0007669"/>
    <property type="project" value="UniProtKB-KW"/>
</dbReference>
<dbReference type="InterPro" id="IPR051458">
    <property type="entry name" value="Cyt/Met_Dipeptidase"/>
</dbReference>
<dbReference type="RefSeq" id="WP_177169460.1">
    <property type="nucleotide sequence ID" value="NZ_FNWJ01000002.1"/>
</dbReference>
<keyword evidence="1" id="KW-0645">Protease</keyword>
<feature type="domain" description="Peptidase M20 dimerisation" evidence="4">
    <location>
        <begin position="185"/>
        <end position="330"/>
    </location>
</feature>
<organism evidence="5 6">
    <name type="scientific">Thermoleophilum album</name>
    <dbReference type="NCBI Taxonomy" id="29539"/>
    <lineage>
        <taxon>Bacteria</taxon>
        <taxon>Bacillati</taxon>
        <taxon>Actinomycetota</taxon>
        <taxon>Thermoleophilia</taxon>
        <taxon>Thermoleophilales</taxon>
        <taxon>Thermoleophilaceae</taxon>
        <taxon>Thermoleophilum</taxon>
    </lineage>
</organism>
<dbReference type="SUPFAM" id="SSF53187">
    <property type="entry name" value="Zn-dependent exopeptidases"/>
    <property type="match status" value="1"/>
</dbReference>
<evidence type="ECO:0000256" key="1">
    <source>
        <dbReference type="ARBA" id="ARBA00022670"/>
    </source>
</evidence>
<dbReference type="GO" id="GO:0046872">
    <property type="term" value="F:metal ion binding"/>
    <property type="evidence" value="ECO:0007669"/>
    <property type="project" value="UniProtKB-KW"/>
</dbReference>
<dbReference type="InterPro" id="IPR002933">
    <property type="entry name" value="Peptidase_M20"/>
</dbReference>
<dbReference type="Gene3D" id="3.40.630.10">
    <property type="entry name" value="Zn peptidases"/>
    <property type="match status" value="1"/>
</dbReference>
<dbReference type="PANTHER" id="PTHR43270:SF12">
    <property type="entry name" value="SUCCINYL-DIAMINOPIMELATE DESUCCINYLASE"/>
    <property type="match status" value="1"/>
</dbReference>
<dbReference type="EMBL" id="FNWJ01000002">
    <property type="protein sequence ID" value="SEH15386.1"/>
    <property type="molecule type" value="Genomic_DNA"/>
</dbReference>
<dbReference type="GO" id="GO:0006508">
    <property type="term" value="P:proteolysis"/>
    <property type="evidence" value="ECO:0007669"/>
    <property type="project" value="UniProtKB-KW"/>
</dbReference>
<dbReference type="Gene3D" id="3.30.70.360">
    <property type="match status" value="1"/>
</dbReference>
<dbReference type="AlphaFoldDB" id="A0A1H6FX74"/>
<sequence length="438" mass="46656">MPALLGELLEFLRIPSVSAGRRRPDALLEAARWVRDYLSGAGRAELVEVDREAPLVVAELGPDDAPPVLVYGHYDVQDPGDAAQWTSDPFEPALRDGRVYARGAADDKGNMLPLLAAARDLAAQGELRLRVTALVEGGEETGSTAACRWLRERAGDFAAAIAFDTTMADERTPLLCVGARGLVMLGVSVRVAERDLHSGIYGGVAENAIHLLARAIDRLVEQTADGGAPLLADDVEPPSELERAAWQRLRAGQQLLAAAGGRAADPARLARFWELTTARPSLDVHCFEAGAPRTIVPATASATLSARLVPRQRPDSVADAIERALRGFLPDHVELAVEGLASADPVRFDPQHPVLAAARKALARACANPPIVARTGGTLPVLGELAAHRVPTVFTGFALEEDAVHGADESFRVEALELGYRAARELLRELAATLRSGE</sequence>
<dbReference type="PANTHER" id="PTHR43270">
    <property type="entry name" value="BETA-ALA-HIS DIPEPTIDASE"/>
    <property type="match status" value="1"/>
</dbReference>
<keyword evidence="3" id="KW-0378">Hydrolase</keyword>
<name>A0A1H6FX74_THEAL</name>
<evidence type="ECO:0000259" key="4">
    <source>
        <dbReference type="Pfam" id="PF07687"/>
    </source>
</evidence>
<evidence type="ECO:0000256" key="3">
    <source>
        <dbReference type="ARBA" id="ARBA00022801"/>
    </source>
</evidence>
<gene>
    <name evidence="5" type="ORF">SAMN02745716_1933</name>
</gene>
<keyword evidence="2" id="KW-0479">Metal-binding</keyword>
<evidence type="ECO:0000313" key="5">
    <source>
        <dbReference type="EMBL" id="SEH15386.1"/>
    </source>
</evidence>
<dbReference type="Pfam" id="PF07687">
    <property type="entry name" value="M20_dimer"/>
    <property type="match status" value="1"/>
</dbReference>